<sequence length="183" mass="20573">MTFVRPIKRRKSPVIVDIALETALKCHSYGGLVCIDDYRLADNGDEIWHMGFADNGEFLATNLEGLLLQSGDMVLLVNKVEVFGRTPTEDPHKLDVARPIGKKPFIVVNEWHDEAHKVMIGTVKWNALVTLGVFLTNGTVIVRSKFDVKLTFGNFAAVNPLLNNFRVWPDTLKTLYRFKTDGS</sequence>
<gene>
    <name evidence="1" type="ORF">DFQ27_005260</name>
</gene>
<reference evidence="1" key="1">
    <citation type="journal article" date="2020" name="Fungal Divers.">
        <title>Resolving the Mortierellaceae phylogeny through synthesis of multi-gene phylogenetics and phylogenomics.</title>
        <authorList>
            <person name="Vandepol N."/>
            <person name="Liber J."/>
            <person name="Desiro A."/>
            <person name="Na H."/>
            <person name="Kennedy M."/>
            <person name="Barry K."/>
            <person name="Grigoriev I.V."/>
            <person name="Miller A.N."/>
            <person name="O'Donnell K."/>
            <person name="Stajich J.E."/>
            <person name="Bonito G."/>
        </authorList>
    </citation>
    <scope>NUCLEOTIDE SEQUENCE</scope>
    <source>
        <strain evidence="1">BC1065</strain>
    </source>
</reference>
<evidence type="ECO:0000313" key="2">
    <source>
        <dbReference type="Proteomes" id="UP000807716"/>
    </source>
</evidence>
<proteinExistence type="predicted"/>
<organism evidence="1 2">
    <name type="scientific">Actinomortierella ambigua</name>
    <dbReference type="NCBI Taxonomy" id="1343610"/>
    <lineage>
        <taxon>Eukaryota</taxon>
        <taxon>Fungi</taxon>
        <taxon>Fungi incertae sedis</taxon>
        <taxon>Mucoromycota</taxon>
        <taxon>Mortierellomycotina</taxon>
        <taxon>Mortierellomycetes</taxon>
        <taxon>Mortierellales</taxon>
        <taxon>Mortierellaceae</taxon>
        <taxon>Actinomortierella</taxon>
    </lineage>
</organism>
<protein>
    <submittedName>
        <fullName evidence="1">Uncharacterized protein</fullName>
    </submittedName>
</protein>
<dbReference type="EMBL" id="JAAAJB010000371">
    <property type="protein sequence ID" value="KAG0257213.1"/>
    <property type="molecule type" value="Genomic_DNA"/>
</dbReference>
<keyword evidence="2" id="KW-1185">Reference proteome</keyword>
<name>A0A9P6U359_9FUNG</name>
<accession>A0A9P6U359</accession>
<dbReference type="AlphaFoldDB" id="A0A9P6U359"/>
<evidence type="ECO:0000313" key="1">
    <source>
        <dbReference type="EMBL" id="KAG0257213.1"/>
    </source>
</evidence>
<dbReference type="OrthoDB" id="2439141at2759"/>
<comment type="caution">
    <text evidence="1">The sequence shown here is derived from an EMBL/GenBank/DDBJ whole genome shotgun (WGS) entry which is preliminary data.</text>
</comment>
<dbReference type="Proteomes" id="UP000807716">
    <property type="component" value="Unassembled WGS sequence"/>
</dbReference>